<keyword evidence="2" id="KW-1185">Reference proteome</keyword>
<organism evidence="1 2">
    <name type="scientific">Cladophialophora chaetospira</name>
    <dbReference type="NCBI Taxonomy" id="386627"/>
    <lineage>
        <taxon>Eukaryota</taxon>
        <taxon>Fungi</taxon>
        <taxon>Dikarya</taxon>
        <taxon>Ascomycota</taxon>
        <taxon>Pezizomycotina</taxon>
        <taxon>Eurotiomycetes</taxon>
        <taxon>Chaetothyriomycetidae</taxon>
        <taxon>Chaetothyriales</taxon>
        <taxon>Herpotrichiellaceae</taxon>
        <taxon>Cladophialophora</taxon>
    </lineage>
</organism>
<dbReference type="InterPro" id="IPR027417">
    <property type="entry name" value="P-loop_NTPase"/>
</dbReference>
<proteinExistence type="predicted"/>
<dbReference type="SUPFAM" id="SSF52540">
    <property type="entry name" value="P-loop containing nucleoside triphosphate hydrolases"/>
    <property type="match status" value="1"/>
</dbReference>
<dbReference type="AlphaFoldDB" id="A0AA38X201"/>
<reference evidence="1" key="1">
    <citation type="submission" date="2022-10" db="EMBL/GenBank/DDBJ databases">
        <title>Culturing micro-colonial fungi from biological soil crusts in the Mojave desert and describing Neophaeococcomyces mojavensis, and introducing the new genera and species Taxawa tesnikishii.</title>
        <authorList>
            <person name="Kurbessoian T."/>
            <person name="Stajich J.E."/>
        </authorList>
    </citation>
    <scope>NUCLEOTIDE SEQUENCE</scope>
    <source>
        <strain evidence="1">TK_41</strain>
    </source>
</reference>
<dbReference type="Gene3D" id="3.40.50.300">
    <property type="entry name" value="P-loop containing nucleotide triphosphate hydrolases"/>
    <property type="match status" value="1"/>
</dbReference>
<accession>A0AA38X201</accession>
<gene>
    <name evidence="1" type="ORF">H2200_009996</name>
</gene>
<dbReference type="Proteomes" id="UP001172673">
    <property type="component" value="Unassembled WGS sequence"/>
</dbReference>
<evidence type="ECO:0000313" key="1">
    <source>
        <dbReference type="EMBL" id="KAJ9605339.1"/>
    </source>
</evidence>
<evidence type="ECO:0000313" key="2">
    <source>
        <dbReference type="Proteomes" id="UP001172673"/>
    </source>
</evidence>
<protein>
    <submittedName>
        <fullName evidence="1">Uncharacterized protein</fullName>
    </submittedName>
</protein>
<comment type="caution">
    <text evidence="1">The sequence shown here is derived from an EMBL/GenBank/DDBJ whole genome shotgun (WGS) entry which is preliminary data.</text>
</comment>
<dbReference type="EMBL" id="JAPDRK010000016">
    <property type="protein sequence ID" value="KAJ9605339.1"/>
    <property type="molecule type" value="Genomic_DNA"/>
</dbReference>
<name>A0AA38X201_9EURO</name>
<sequence length="291" mass="32741">MNDTWDAQRVIHLLTGTPEDARMIEILDRVTTNLKAIEAEREAGMKDLIQLNNKECMVQSIRIEENKVLLLITPYEDLSGRDWDAILPQGHMLQIQNEHTFLASAAETHKTTKRFMSQRDPSWIALVLHSERAAICAVLQNDHNVSEALFNIDEDATVWPDTSDPTAQCAETAMLGSEIACKEDLLTDIMSQLQTTDGRRYSAAGSLANIFLNNRPITHKQFFRNQAYQVDFEGNLSLATESQREAIQGVHDYAFYLIHGAPGTAKTFTLVLIVESILSPATDRIEERETP</sequence>